<accession>A0A4Q8KDE6</accession>
<reference evidence="2" key="2">
    <citation type="submission" date="2019-05" db="EMBL/GenBank/DDBJ databases">
        <title>Unravelling the molecular evolution of spider venoms.</title>
        <authorList>
            <person name="Pineda S."/>
        </authorList>
    </citation>
    <scope>NUCLEOTIDE SEQUENCE</scope>
</reference>
<dbReference type="AlphaFoldDB" id="A0A4Q8KDE6"/>
<evidence type="ECO:0000313" key="2">
    <source>
        <dbReference type="EMBL" id="SNX38051.1"/>
    </source>
</evidence>
<proteinExistence type="predicted"/>
<name>A0A4Q8KDE6_9ARAC</name>
<evidence type="ECO:0000256" key="1">
    <source>
        <dbReference type="SAM" id="SignalP"/>
    </source>
</evidence>
<reference evidence="2" key="1">
    <citation type="submission" date="2017-05" db="EMBL/GenBank/DDBJ databases">
        <authorList>
            <person name="QRISCLOUD D."/>
        </authorList>
    </citation>
    <scope>NUCLEOTIDE SEQUENCE</scope>
</reference>
<keyword evidence="1" id="KW-0732">Signal</keyword>
<sequence>MNSKLCILLVIALCLTLVHAGGKYCPEPKRKGPCHMRYKDNQCCKQKRLSKPVHLLQTAVRQRLLERVTCSDQRSSSEGWRTLRA</sequence>
<feature type="signal peptide" evidence="1">
    <location>
        <begin position="1"/>
        <end position="20"/>
    </location>
</feature>
<feature type="chain" id="PRO_5020650222" evidence="1">
    <location>
        <begin position="21"/>
        <end position="85"/>
    </location>
</feature>
<dbReference type="EMBL" id="HAHI01000918">
    <property type="protein sequence ID" value="SNX38051.1"/>
    <property type="molecule type" value="Transcribed_RNA"/>
</dbReference>
<protein>
    <submittedName>
        <fullName evidence="2">U21-Sparatoxin-Hju1aj_1</fullName>
    </submittedName>
</protein>
<organism evidence="2">
    <name type="scientific">Heteropoda jugulans</name>
    <dbReference type="NCBI Taxonomy" id="1358901"/>
    <lineage>
        <taxon>Eukaryota</taxon>
        <taxon>Metazoa</taxon>
        <taxon>Ecdysozoa</taxon>
        <taxon>Arthropoda</taxon>
        <taxon>Chelicerata</taxon>
        <taxon>Arachnida</taxon>
        <taxon>Araneae</taxon>
        <taxon>Araneomorphae</taxon>
        <taxon>Entelegynae</taxon>
        <taxon>Dionycha</taxon>
        <taxon>Sparassidae</taxon>
        <taxon>Heteropoda</taxon>
    </lineage>
</organism>